<evidence type="ECO:0000256" key="1">
    <source>
        <dbReference type="ARBA" id="ARBA00010088"/>
    </source>
</evidence>
<dbReference type="SUPFAM" id="SSF53474">
    <property type="entry name" value="alpha/beta-Hydrolases"/>
    <property type="match status" value="1"/>
</dbReference>
<dbReference type="Gene3D" id="3.40.50.1820">
    <property type="entry name" value="alpha/beta hydrolase"/>
    <property type="match status" value="1"/>
</dbReference>
<feature type="active site" description="Nucleophile" evidence="4">
    <location>
        <position position="178"/>
    </location>
</feature>
<keyword evidence="7" id="KW-1185">Reference proteome</keyword>
<dbReference type="InterPro" id="IPR029058">
    <property type="entry name" value="AB_hydrolase_fold"/>
</dbReference>
<dbReference type="PANTHER" id="PTHR21661">
    <property type="entry name" value="EPOXIDE HYDROLASE 1-RELATED"/>
    <property type="match status" value="1"/>
</dbReference>
<proteinExistence type="inferred from homology"/>
<reference evidence="6 7" key="1">
    <citation type="submission" date="2016-11" db="EMBL/GenBank/DDBJ databases">
        <authorList>
            <person name="Jaros S."/>
            <person name="Januszkiewicz K."/>
            <person name="Wedrychowicz H."/>
        </authorList>
    </citation>
    <scope>NUCLEOTIDE SEQUENCE [LARGE SCALE GENOMIC DNA]</scope>
    <source>
        <strain evidence="6 7">DSM 45627</strain>
    </source>
</reference>
<name>A0A1M5PA21_9ACTN</name>
<gene>
    <name evidence="6" type="ORF">SAMN05443575_3013</name>
</gene>
<keyword evidence="2" id="KW-0058">Aromatic hydrocarbons catabolism</keyword>
<dbReference type="OrthoDB" id="4654311at2"/>
<dbReference type="GO" id="GO:0004301">
    <property type="term" value="F:epoxide hydrolase activity"/>
    <property type="evidence" value="ECO:0007669"/>
    <property type="project" value="TreeGrafter"/>
</dbReference>
<dbReference type="EMBL" id="FQVU01000004">
    <property type="protein sequence ID" value="SHG98309.1"/>
    <property type="molecule type" value="Genomic_DNA"/>
</dbReference>
<dbReference type="GO" id="GO:0097176">
    <property type="term" value="P:epoxide metabolic process"/>
    <property type="evidence" value="ECO:0007669"/>
    <property type="project" value="TreeGrafter"/>
</dbReference>
<dbReference type="AlphaFoldDB" id="A0A1M5PA21"/>
<dbReference type="PRINTS" id="PR00412">
    <property type="entry name" value="EPOXHYDRLASE"/>
</dbReference>
<dbReference type="PANTHER" id="PTHR21661:SF35">
    <property type="entry name" value="EPOXIDE HYDROLASE"/>
    <property type="match status" value="1"/>
</dbReference>
<evidence type="ECO:0000256" key="3">
    <source>
        <dbReference type="ARBA" id="ARBA00022801"/>
    </source>
</evidence>
<organism evidence="6 7">
    <name type="scientific">Jatrophihabitans endophyticus</name>
    <dbReference type="NCBI Taxonomy" id="1206085"/>
    <lineage>
        <taxon>Bacteria</taxon>
        <taxon>Bacillati</taxon>
        <taxon>Actinomycetota</taxon>
        <taxon>Actinomycetes</taxon>
        <taxon>Jatrophihabitantales</taxon>
        <taxon>Jatrophihabitantaceae</taxon>
        <taxon>Jatrophihabitans</taxon>
    </lineage>
</organism>
<comment type="similarity">
    <text evidence="1">Belongs to the peptidase S33 family.</text>
</comment>
<protein>
    <submittedName>
        <fullName evidence="6">Pimeloyl-ACP methyl ester carboxylesterase</fullName>
    </submittedName>
</protein>
<evidence type="ECO:0000313" key="7">
    <source>
        <dbReference type="Proteomes" id="UP000186132"/>
    </source>
</evidence>
<feature type="active site" description="Proton acceptor" evidence="4">
    <location>
        <position position="358"/>
    </location>
</feature>
<evidence type="ECO:0000256" key="2">
    <source>
        <dbReference type="ARBA" id="ARBA00022797"/>
    </source>
</evidence>
<evidence type="ECO:0000259" key="5">
    <source>
        <dbReference type="Pfam" id="PF06441"/>
    </source>
</evidence>
<evidence type="ECO:0000256" key="4">
    <source>
        <dbReference type="PIRSR" id="PIRSR001112-1"/>
    </source>
</evidence>
<dbReference type="InterPro" id="IPR010497">
    <property type="entry name" value="Epoxide_hydro_N"/>
</dbReference>
<dbReference type="InterPro" id="IPR016292">
    <property type="entry name" value="Epoxide_hydrolase"/>
</dbReference>
<dbReference type="STRING" id="1206085.SAMN05443575_3013"/>
<feature type="active site" description="Proton donor" evidence="4">
    <location>
        <position position="305"/>
    </location>
</feature>
<evidence type="ECO:0000313" key="6">
    <source>
        <dbReference type="EMBL" id="SHG98309.1"/>
    </source>
</evidence>
<sequence length="383" mass="41435">MSSPEPFTARASSEALAQLRARLRATRFPDAAADAGWSLGTDPDYLRELVAYWADGFDWPAQEAALARFPRFRAQVGGLGIHFVHARAATAAAPLPLVLCHGWPDSFWRYTKVIDLLTDPGAHGADPADAFDVVVPDMPGYGYSDHPAQPLDSAAVAGLWAELASTLGYARFGAAGGDIGSGVARFLALDHSDRVAAVHRIDAGPPVWSGDVADLAAEEQAYLDAASRWAATEGAYGAMHRTKPQTAAAALTDSPAGLAAWIVEKLRAWSDCDGDVERCFTRDEILTNVTIFWLTGSIGSSMRMYHANAAISPHQQARRVEVPSGFALFPADIMHPPRAWLERTTNLVRLVELPRGGHFAPFEQPEAYAAELREFFRPYRAPA</sequence>
<dbReference type="RefSeq" id="WP_073391253.1">
    <property type="nucleotide sequence ID" value="NZ_FQVU01000004.1"/>
</dbReference>
<feature type="domain" description="Epoxide hydrolase N-terminal" evidence="5">
    <location>
        <begin position="5"/>
        <end position="109"/>
    </location>
</feature>
<keyword evidence="3" id="KW-0378">Hydrolase</keyword>
<dbReference type="InterPro" id="IPR000639">
    <property type="entry name" value="Epox_hydrolase-like"/>
</dbReference>
<dbReference type="Proteomes" id="UP000186132">
    <property type="component" value="Unassembled WGS sequence"/>
</dbReference>
<dbReference type="Pfam" id="PF06441">
    <property type="entry name" value="EHN"/>
    <property type="match status" value="1"/>
</dbReference>
<dbReference type="PIRSF" id="PIRSF001112">
    <property type="entry name" value="Epoxide_hydrolase"/>
    <property type="match status" value="1"/>
</dbReference>
<accession>A0A1M5PA21</accession>